<evidence type="ECO:0000313" key="6">
    <source>
        <dbReference type="Proteomes" id="UP001165083"/>
    </source>
</evidence>
<dbReference type="SUPFAM" id="SSF81665">
    <property type="entry name" value="Calcium ATPase, transmembrane domain M"/>
    <property type="match status" value="1"/>
</dbReference>
<organism evidence="5 6">
    <name type="scientific">Phytophthora lilii</name>
    <dbReference type="NCBI Taxonomy" id="2077276"/>
    <lineage>
        <taxon>Eukaryota</taxon>
        <taxon>Sar</taxon>
        <taxon>Stramenopiles</taxon>
        <taxon>Oomycota</taxon>
        <taxon>Peronosporomycetes</taxon>
        <taxon>Peronosporales</taxon>
        <taxon>Peronosporaceae</taxon>
        <taxon>Phytophthora</taxon>
    </lineage>
</organism>
<dbReference type="GO" id="GO:0005388">
    <property type="term" value="F:P-type calcium transporter activity"/>
    <property type="evidence" value="ECO:0007669"/>
    <property type="project" value="TreeGrafter"/>
</dbReference>
<dbReference type="PANTHER" id="PTHR24093">
    <property type="entry name" value="CATION TRANSPORTING ATPASE"/>
    <property type="match status" value="1"/>
</dbReference>
<protein>
    <submittedName>
        <fullName evidence="5">Unnamed protein product</fullName>
    </submittedName>
</protein>
<comment type="subcellular location">
    <subcellularLocation>
        <location evidence="1">Endomembrane system</location>
        <topology evidence="1">Multi-pass membrane protein</topology>
    </subcellularLocation>
</comment>
<dbReference type="GO" id="GO:0005886">
    <property type="term" value="C:plasma membrane"/>
    <property type="evidence" value="ECO:0007669"/>
    <property type="project" value="TreeGrafter"/>
</dbReference>
<reference evidence="5" key="1">
    <citation type="submission" date="2023-04" db="EMBL/GenBank/DDBJ databases">
        <title>Phytophthora lilii NBRC 32176.</title>
        <authorList>
            <person name="Ichikawa N."/>
            <person name="Sato H."/>
            <person name="Tonouchi N."/>
        </authorList>
    </citation>
    <scope>NUCLEOTIDE SEQUENCE</scope>
    <source>
        <strain evidence="5">NBRC 32176</strain>
    </source>
</reference>
<dbReference type="Gene3D" id="1.20.1110.10">
    <property type="entry name" value="Calcium-transporting ATPase, transmembrane domain"/>
    <property type="match status" value="1"/>
</dbReference>
<dbReference type="EMBL" id="BSXW01000029">
    <property type="protein sequence ID" value="GMF10050.1"/>
    <property type="molecule type" value="Genomic_DNA"/>
</dbReference>
<comment type="caution">
    <text evidence="5">The sequence shown here is derived from an EMBL/GenBank/DDBJ whole genome shotgun (WGS) entry which is preliminary data.</text>
</comment>
<evidence type="ECO:0000313" key="5">
    <source>
        <dbReference type="EMBL" id="GMF10050.1"/>
    </source>
</evidence>
<evidence type="ECO:0000256" key="3">
    <source>
        <dbReference type="SAM" id="MobiDB-lite"/>
    </source>
</evidence>
<keyword evidence="4" id="KW-0472">Membrane</keyword>
<dbReference type="PANTHER" id="PTHR24093:SF369">
    <property type="entry name" value="CALCIUM-TRANSPORTING ATPASE"/>
    <property type="match status" value="1"/>
</dbReference>
<evidence type="ECO:0000256" key="4">
    <source>
        <dbReference type="SAM" id="Phobius"/>
    </source>
</evidence>
<keyword evidence="6" id="KW-1185">Reference proteome</keyword>
<keyword evidence="4" id="KW-1133">Transmembrane helix</keyword>
<dbReference type="OrthoDB" id="128752at2759"/>
<keyword evidence="4" id="KW-0812">Transmembrane</keyword>
<proteinExistence type="predicted"/>
<feature type="transmembrane region" description="Helical" evidence="4">
    <location>
        <begin position="146"/>
        <end position="172"/>
    </location>
</feature>
<accession>A0A9W6TB90</accession>
<feature type="transmembrane region" description="Helical" evidence="4">
    <location>
        <begin position="104"/>
        <end position="126"/>
    </location>
</feature>
<dbReference type="Proteomes" id="UP001165083">
    <property type="component" value="Unassembled WGS sequence"/>
</dbReference>
<dbReference type="AlphaFoldDB" id="A0A9W6TB90"/>
<evidence type="ECO:0000256" key="1">
    <source>
        <dbReference type="ARBA" id="ARBA00004127"/>
    </source>
</evidence>
<gene>
    <name evidence="5" type="ORF">Plil01_000090200</name>
</gene>
<keyword evidence="2" id="KW-0460">Magnesium</keyword>
<evidence type="ECO:0000256" key="2">
    <source>
        <dbReference type="ARBA" id="ARBA00022842"/>
    </source>
</evidence>
<feature type="region of interest" description="Disordered" evidence="3">
    <location>
        <begin position="28"/>
        <end position="48"/>
    </location>
</feature>
<sequence length="181" mass="19684">MEGYAKMLVLCVGEHSQFGQITALINGGSGEQEDEAGSDASKPVASAQDESYVSLDVVEASRAKTKEINAPATYPSKPKAKAKKKPVRRERTPLAQKIEALNLWLGKMGVVVATLIFVVLCARFSIETFVQEPRKSWKASYLNDYLSYFILGTTILVVAIPEGLPLAVANIAHNNRPLPHS</sequence>
<dbReference type="GO" id="GO:0012505">
    <property type="term" value="C:endomembrane system"/>
    <property type="evidence" value="ECO:0007669"/>
    <property type="project" value="UniProtKB-SubCell"/>
</dbReference>
<name>A0A9W6TB90_9STRA</name>
<dbReference type="InterPro" id="IPR023298">
    <property type="entry name" value="ATPase_P-typ_TM_dom_sf"/>
</dbReference>